<proteinExistence type="predicted"/>
<gene>
    <name evidence="2" type="primary">Hypp7618</name>
    <name evidence="2" type="ORF">BLAG_LOCUS8144</name>
</gene>
<reference evidence="2" key="1">
    <citation type="submission" date="2022-01" db="EMBL/GenBank/DDBJ databases">
        <authorList>
            <person name="Braso-Vives M."/>
        </authorList>
    </citation>
    <scope>NUCLEOTIDE SEQUENCE</scope>
</reference>
<keyword evidence="3" id="KW-1185">Reference proteome</keyword>
<dbReference type="Proteomes" id="UP000838412">
    <property type="component" value="Chromosome 15"/>
</dbReference>
<feature type="region of interest" description="Disordered" evidence="1">
    <location>
        <begin position="58"/>
        <end position="79"/>
    </location>
</feature>
<dbReference type="PANTHER" id="PTHR21301:SF11">
    <property type="entry name" value="GIY-YIG DOMAIN-CONTAINING PROTEIN"/>
    <property type="match status" value="1"/>
</dbReference>
<dbReference type="AlphaFoldDB" id="A0A8J9Z2M4"/>
<sequence>MEWLEQQTISTAPVNCTTKLWKRYVDDVLELLKRGAEQQLTDHLNTIDSTGNIKFTHETEEKEAESTKVGRYTSAQKKKAEKEENLNKLEFHEHIIFAK</sequence>
<dbReference type="PANTHER" id="PTHR21301">
    <property type="entry name" value="REVERSE TRANSCRIPTASE"/>
    <property type="match status" value="1"/>
</dbReference>
<name>A0A8J9Z2M4_BRALA</name>
<accession>A0A8J9Z2M4</accession>
<protein>
    <submittedName>
        <fullName evidence="2">Hypp7618 protein</fullName>
    </submittedName>
</protein>
<evidence type="ECO:0000313" key="2">
    <source>
        <dbReference type="EMBL" id="CAH1245971.1"/>
    </source>
</evidence>
<evidence type="ECO:0000313" key="3">
    <source>
        <dbReference type="Proteomes" id="UP000838412"/>
    </source>
</evidence>
<dbReference type="OrthoDB" id="6782675at2759"/>
<dbReference type="EMBL" id="OV696700">
    <property type="protein sequence ID" value="CAH1245971.1"/>
    <property type="molecule type" value="Genomic_DNA"/>
</dbReference>
<organism evidence="2 3">
    <name type="scientific">Branchiostoma lanceolatum</name>
    <name type="common">Common lancelet</name>
    <name type="synonym">Amphioxus lanceolatum</name>
    <dbReference type="NCBI Taxonomy" id="7740"/>
    <lineage>
        <taxon>Eukaryota</taxon>
        <taxon>Metazoa</taxon>
        <taxon>Chordata</taxon>
        <taxon>Cephalochordata</taxon>
        <taxon>Leptocardii</taxon>
        <taxon>Amphioxiformes</taxon>
        <taxon>Branchiostomatidae</taxon>
        <taxon>Branchiostoma</taxon>
    </lineage>
</organism>
<evidence type="ECO:0000256" key="1">
    <source>
        <dbReference type="SAM" id="MobiDB-lite"/>
    </source>
</evidence>
<feature type="compositionally biased region" description="Basic and acidic residues" evidence="1">
    <location>
        <begin position="58"/>
        <end position="68"/>
    </location>
</feature>